<dbReference type="Proteomes" id="UP001596548">
    <property type="component" value="Unassembled WGS sequence"/>
</dbReference>
<organism evidence="2 3">
    <name type="scientific">Paractinoplanes rhizophilus</name>
    <dbReference type="NCBI Taxonomy" id="1416877"/>
    <lineage>
        <taxon>Bacteria</taxon>
        <taxon>Bacillati</taxon>
        <taxon>Actinomycetota</taxon>
        <taxon>Actinomycetes</taxon>
        <taxon>Micromonosporales</taxon>
        <taxon>Micromonosporaceae</taxon>
        <taxon>Paractinoplanes</taxon>
    </lineage>
</organism>
<evidence type="ECO:0000259" key="1">
    <source>
        <dbReference type="Pfam" id="PF14024"/>
    </source>
</evidence>
<reference evidence="3" key="1">
    <citation type="journal article" date="2019" name="Int. J. Syst. Evol. Microbiol.">
        <title>The Global Catalogue of Microorganisms (GCM) 10K type strain sequencing project: providing services to taxonomists for standard genome sequencing and annotation.</title>
        <authorList>
            <consortium name="The Broad Institute Genomics Platform"/>
            <consortium name="The Broad Institute Genome Sequencing Center for Infectious Disease"/>
            <person name="Wu L."/>
            <person name="Ma J."/>
        </authorList>
    </citation>
    <scope>NUCLEOTIDE SEQUENCE [LARGE SCALE GENOMIC DNA]</scope>
    <source>
        <strain evidence="3">XZYJT-10</strain>
    </source>
</reference>
<protein>
    <submittedName>
        <fullName evidence="2">DUF4240 domain-containing protein</fullName>
    </submittedName>
</protein>
<evidence type="ECO:0000313" key="3">
    <source>
        <dbReference type="Proteomes" id="UP001596548"/>
    </source>
</evidence>
<dbReference type="EMBL" id="JBHTBJ010000068">
    <property type="protein sequence ID" value="MFC7279967.1"/>
    <property type="molecule type" value="Genomic_DNA"/>
</dbReference>
<dbReference type="InterPro" id="IPR025334">
    <property type="entry name" value="DUF4240"/>
</dbReference>
<accession>A0ABW2I5B2</accession>
<dbReference type="Pfam" id="PF14024">
    <property type="entry name" value="DUF4240"/>
    <property type="match status" value="1"/>
</dbReference>
<dbReference type="RefSeq" id="WP_378977799.1">
    <property type="nucleotide sequence ID" value="NZ_JBHTBJ010000068.1"/>
</dbReference>
<name>A0ABW2I5B2_9ACTN</name>
<keyword evidence="3" id="KW-1185">Reference proteome</keyword>
<feature type="domain" description="DUF4240" evidence="1">
    <location>
        <begin position="3"/>
        <end position="132"/>
    </location>
</feature>
<proteinExistence type="predicted"/>
<sequence length="189" mass="21313">MLWALIDSIPNANRSEQEMTEPLLAKLSRLPIPRVARFQRELLDCMDDLLSWRLWEAADIVHELPCSGDAFADFRLWIVAQGSQVCREVMRDPDSLASIPEIARILRLPRPWADADYPHFASLGALAGDAFDEILAKMEPAVAESVDRPAVFDEQIPAYLKEPFPADYGVDSAVHRRLPMLSAMRGWSL</sequence>
<evidence type="ECO:0000313" key="2">
    <source>
        <dbReference type="EMBL" id="MFC7279967.1"/>
    </source>
</evidence>
<gene>
    <name evidence="2" type="ORF">ACFQS1_38920</name>
</gene>
<comment type="caution">
    <text evidence="2">The sequence shown here is derived from an EMBL/GenBank/DDBJ whole genome shotgun (WGS) entry which is preliminary data.</text>
</comment>